<evidence type="ECO:0000256" key="11">
    <source>
        <dbReference type="ARBA" id="ARBA00048802"/>
    </source>
</evidence>
<dbReference type="SUPFAM" id="SSF51395">
    <property type="entry name" value="FMN-linked oxidoreductases"/>
    <property type="match status" value="1"/>
</dbReference>
<evidence type="ECO:0000256" key="6">
    <source>
        <dbReference type="ARBA" id="ARBA00022694"/>
    </source>
</evidence>
<dbReference type="PANTHER" id="PTHR45846">
    <property type="entry name" value="TRNA-DIHYDROURIDINE(47) SYNTHASE [NAD(P)(+)]-LIKE"/>
    <property type="match status" value="1"/>
</dbReference>
<reference evidence="17 18" key="1">
    <citation type="submission" date="2019-02" db="EMBL/GenBank/DDBJ databases">
        <title>Deep-cultivation of Planctomycetes and their phenomic and genomic characterization uncovers novel biology.</title>
        <authorList>
            <person name="Wiegand S."/>
            <person name="Jogler M."/>
            <person name="Boedeker C."/>
            <person name="Pinto D."/>
            <person name="Vollmers J."/>
            <person name="Rivas-Marin E."/>
            <person name="Kohn T."/>
            <person name="Peeters S.H."/>
            <person name="Heuer A."/>
            <person name="Rast P."/>
            <person name="Oberbeckmann S."/>
            <person name="Bunk B."/>
            <person name="Jeske O."/>
            <person name="Meyerdierks A."/>
            <person name="Storesund J.E."/>
            <person name="Kallscheuer N."/>
            <person name="Luecker S."/>
            <person name="Lage O.M."/>
            <person name="Pohl T."/>
            <person name="Merkel B.J."/>
            <person name="Hornburger P."/>
            <person name="Mueller R.-W."/>
            <person name="Bruemmer F."/>
            <person name="Labrenz M."/>
            <person name="Spormann A.M."/>
            <person name="Op den Camp H."/>
            <person name="Overmann J."/>
            <person name="Amann R."/>
            <person name="Jetten M.S.M."/>
            <person name="Mascher T."/>
            <person name="Medema M.H."/>
            <person name="Devos D.P."/>
            <person name="Kaster A.-K."/>
            <person name="Ovreas L."/>
            <person name="Rohde M."/>
            <person name="Galperin M.Y."/>
            <person name="Jogler C."/>
        </authorList>
    </citation>
    <scope>NUCLEOTIDE SEQUENCE [LARGE SCALE GENOMIC DNA]</scope>
    <source>
        <strain evidence="17 18">HG66A1</strain>
    </source>
</reference>
<feature type="binding site" evidence="14">
    <location>
        <position position="153"/>
    </location>
    <ligand>
        <name>FMN</name>
        <dbReference type="ChEBI" id="CHEBI:58210"/>
    </ligand>
</feature>
<comment type="catalytic activity">
    <reaction evidence="10">
        <text>a 5,6-dihydrouridine in tRNA + NADP(+) = a uridine in tRNA + NADPH + H(+)</text>
        <dbReference type="Rhea" id="RHEA:23624"/>
        <dbReference type="Rhea" id="RHEA-COMP:13339"/>
        <dbReference type="Rhea" id="RHEA-COMP:13887"/>
        <dbReference type="ChEBI" id="CHEBI:15378"/>
        <dbReference type="ChEBI" id="CHEBI:57783"/>
        <dbReference type="ChEBI" id="CHEBI:58349"/>
        <dbReference type="ChEBI" id="CHEBI:65315"/>
        <dbReference type="ChEBI" id="CHEBI:74443"/>
    </reaction>
</comment>
<sequence>MSLIKWSTVESPEIRIGNRTLSSRYFLSPLAGYTQHAFRVALRRLGGVGLCTTDLVLASHLLAGSRKSKALLKTSSADRPLTVQIFGGVTEELVKAARWLETAGYEAVDLNMGCPMAKINGSGGGARIMCSPEKACQMVADVVDAVSLPVTVKMRLGWDRDSITAPLLAREFEQAGVAAITIHGRTRNQGFGGSVDLDGIRQTVEAVQEIPVIGNGDVCTVEDAFRMREETGCEAVSIGRGAMMDPWIFRKIEMTLKGDQPVEEPDREEQIAFLEHHFRLMIDHYDNYGCQLIRKFAAWYGARLGIPEDLEDRLRRLESADEFQEIVNQIRERHGERESSVPTALVKTPNGPVERW</sequence>
<evidence type="ECO:0000256" key="3">
    <source>
        <dbReference type="ARBA" id="ARBA00022555"/>
    </source>
</evidence>
<dbReference type="Proteomes" id="UP000320421">
    <property type="component" value="Chromosome"/>
</dbReference>
<evidence type="ECO:0000256" key="10">
    <source>
        <dbReference type="ARBA" id="ARBA00048205"/>
    </source>
</evidence>
<keyword evidence="6 12" id="KW-0819">tRNA processing</keyword>
<evidence type="ECO:0000313" key="18">
    <source>
        <dbReference type="Proteomes" id="UP000320421"/>
    </source>
</evidence>
<keyword evidence="9 12" id="KW-0560">Oxidoreductase</keyword>
<dbReference type="GO" id="GO:0017150">
    <property type="term" value="F:tRNA dihydrouridine synthase activity"/>
    <property type="evidence" value="ECO:0007669"/>
    <property type="project" value="InterPro"/>
</dbReference>
<dbReference type="InterPro" id="IPR001269">
    <property type="entry name" value="DUS_fam"/>
</dbReference>
<dbReference type="EMBL" id="CP036266">
    <property type="protein sequence ID" value="QDT22763.1"/>
    <property type="molecule type" value="Genomic_DNA"/>
</dbReference>
<evidence type="ECO:0000256" key="4">
    <source>
        <dbReference type="ARBA" id="ARBA00022630"/>
    </source>
</evidence>
<evidence type="ECO:0000256" key="9">
    <source>
        <dbReference type="ARBA" id="ARBA00023002"/>
    </source>
</evidence>
<keyword evidence="14" id="KW-0547">Nucleotide-binding</keyword>
<gene>
    <name evidence="17" type="primary">dusC</name>
    <name evidence="17" type="ORF">HG66A1_45730</name>
</gene>
<dbReference type="AlphaFoldDB" id="A0A517PTU5"/>
<dbReference type="GO" id="GO:0050660">
    <property type="term" value="F:flavin adenine dinucleotide binding"/>
    <property type="evidence" value="ECO:0007669"/>
    <property type="project" value="InterPro"/>
</dbReference>
<comment type="function">
    <text evidence="2 12">Catalyzes the synthesis of 5,6-dihydrouridine (D), a modified base found in the D-loop of most tRNAs, via the reduction of the C5-C6 double bond in target uridines.</text>
</comment>
<evidence type="ECO:0000256" key="7">
    <source>
        <dbReference type="ARBA" id="ARBA00022857"/>
    </source>
</evidence>
<keyword evidence="7" id="KW-0521">NADP</keyword>
<dbReference type="PIRSF" id="PIRSF006621">
    <property type="entry name" value="Dus"/>
    <property type="match status" value="1"/>
</dbReference>
<dbReference type="RefSeq" id="WP_145189134.1">
    <property type="nucleotide sequence ID" value="NZ_CP036266.1"/>
</dbReference>
<keyword evidence="8" id="KW-0694">RNA-binding</keyword>
<evidence type="ECO:0000256" key="2">
    <source>
        <dbReference type="ARBA" id="ARBA00002790"/>
    </source>
</evidence>
<feature type="region of interest" description="Disordered" evidence="15">
    <location>
        <begin position="334"/>
        <end position="356"/>
    </location>
</feature>
<evidence type="ECO:0000256" key="12">
    <source>
        <dbReference type="PIRNR" id="PIRNR006621"/>
    </source>
</evidence>
<dbReference type="EC" id="1.3.1.-" evidence="12"/>
<dbReference type="Gene3D" id="3.20.20.70">
    <property type="entry name" value="Aldolase class I"/>
    <property type="match status" value="1"/>
</dbReference>
<feature type="binding site" evidence="14">
    <location>
        <position position="183"/>
    </location>
    <ligand>
        <name>FMN</name>
        <dbReference type="ChEBI" id="CHEBI:58210"/>
    </ligand>
</feature>
<evidence type="ECO:0000256" key="5">
    <source>
        <dbReference type="ARBA" id="ARBA00022643"/>
    </source>
</evidence>
<comment type="catalytic activity">
    <reaction evidence="11">
        <text>a 5,6-dihydrouridine in tRNA + NAD(+) = a uridine in tRNA + NADH + H(+)</text>
        <dbReference type="Rhea" id="RHEA:54452"/>
        <dbReference type="Rhea" id="RHEA-COMP:13339"/>
        <dbReference type="Rhea" id="RHEA-COMP:13887"/>
        <dbReference type="ChEBI" id="CHEBI:15378"/>
        <dbReference type="ChEBI" id="CHEBI:57540"/>
        <dbReference type="ChEBI" id="CHEBI:57945"/>
        <dbReference type="ChEBI" id="CHEBI:65315"/>
        <dbReference type="ChEBI" id="CHEBI:74443"/>
    </reaction>
</comment>
<evidence type="ECO:0000313" key="17">
    <source>
        <dbReference type="EMBL" id="QDT22763.1"/>
    </source>
</evidence>
<comment type="similarity">
    <text evidence="12">Belongs to the dus family.</text>
</comment>
<evidence type="ECO:0000256" key="15">
    <source>
        <dbReference type="SAM" id="MobiDB-lite"/>
    </source>
</evidence>
<keyword evidence="3" id="KW-0820">tRNA-binding</keyword>
<evidence type="ECO:0000256" key="8">
    <source>
        <dbReference type="ARBA" id="ARBA00022884"/>
    </source>
</evidence>
<dbReference type="InterPro" id="IPR024036">
    <property type="entry name" value="tRNA-dHydroUridine_Synthase_C"/>
</dbReference>
<dbReference type="InterPro" id="IPR018517">
    <property type="entry name" value="tRNA_hU_synthase_CS"/>
</dbReference>
<organism evidence="17 18">
    <name type="scientific">Gimesia chilikensis</name>
    <dbReference type="NCBI Taxonomy" id="2605989"/>
    <lineage>
        <taxon>Bacteria</taxon>
        <taxon>Pseudomonadati</taxon>
        <taxon>Planctomycetota</taxon>
        <taxon>Planctomycetia</taxon>
        <taxon>Planctomycetales</taxon>
        <taxon>Planctomycetaceae</taxon>
        <taxon>Gimesia</taxon>
    </lineage>
</organism>
<keyword evidence="4 12" id="KW-0285">Flavoprotein</keyword>
<dbReference type="OrthoDB" id="9764501at2"/>
<feature type="active site" description="Proton donor" evidence="13">
    <location>
        <position position="114"/>
    </location>
</feature>
<dbReference type="GO" id="GO:0000049">
    <property type="term" value="F:tRNA binding"/>
    <property type="evidence" value="ECO:0007669"/>
    <property type="project" value="UniProtKB-KW"/>
</dbReference>
<keyword evidence="18" id="KW-1185">Reference proteome</keyword>
<keyword evidence="5 12" id="KW-0288">FMN</keyword>
<comment type="cofactor">
    <cofactor evidence="1 12 14">
        <name>FMN</name>
        <dbReference type="ChEBI" id="CHEBI:58210"/>
    </cofactor>
</comment>
<feature type="domain" description="DUS-like FMN-binding" evidence="16">
    <location>
        <begin position="27"/>
        <end position="325"/>
    </location>
</feature>
<evidence type="ECO:0000256" key="1">
    <source>
        <dbReference type="ARBA" id="ARBA00001917"/>
    </source>
</evidence>
<dbReference type="InterPro" id="IPR013785">
    <property type="entry name" value="Aldolase_TIM"/>
</dbReference>
<dbReference type="Pfam" id="PF01207">
    <property type="entry name" value="Dus"/>
    <property type="match status" value="1"/>
</dbReference>
<dbReference type="PANTHER" id="PTHR45846:SF1">
    <property type="entry name" value="TRNA-DIHYDROURIDINE(47) SYNTHASE [NAD(P)(+)]-LIKE"/>
    <property type="match status" value="1"/>
</dbReference>
<proteinExistence type="inferred from homology"/>
<protein>
    <recommendedName>
        <fullName evidence="12">tRNA-dihydrouridine synthase</fullName>
        <ecNumber evidence="12">1.3.1.-</ecNumber>
    </recommendedName>
</protein>
<evidence type="ECO:0000259" key="16">
    <source>
        <dbReference type="Pfam" id="PF01207"/>
    </source>
</evidence>
<accession>A0A517PTU5</accession>
<feature type="binding site" evidence="14">
    <location>
        <position position="84"/>
    </location>
    <ligand>
        <name>FMN</name>
        <dbReference type="ChEBI" id="CHEBI:58210"/>
    </ligand>
</feature>
<feature type="binding site" evidence="14">
    <location>
        <begin position="239"/>
        <end position="240"/>
    </location>
    <ligand>
        <name>FMN</name>
        <dbReference type="ChEBI" id="CHEBI:58210"/>
    </ligand>
</feature>
<evidence type="ECO:0000256" key="14">
    <source>
        <dbReference type="PIRSR" id="PIRSR006621-2"/>
    </source>
</evidence>
<dbReference type="Gene3D" id="1.10.1200.80">
    <property type="entry name" value="Putative flavin oxidoreducatase, domain 2"/>
    <property type="match status" value="1"/>
</dbReference>
<dbReference type="CDD" id="cd02801">
    <property type="entry name" value="DUS_like_FMN"/>
    <property type="match status" value="1"/>
</dbReference>
<name>A0A517PTU5_9PLAN</name>
<evidence type="ECO:0000256" key="13">
    <source>
        <dbReference type="PIRSR" id="PIRSR006621-1"/>
    </source>
</evidence>
<dbReference type="PROSITE" id="PS01136">
    <property type="entry name" value="UPF0034"/>
    <property type="match status" value="1"/>
</dbReference>
<dbReference type="InterPro" id="IPR035587">
    <property type="entry name" value="DUS-like_FMN-bd"/>
</dbReference>